<evidence type="ECO:0000313" key="2">
    <source>
        <dbReference type="Proteomes" id="UP001579974"/>
    </source>
</evidence>
<dbReference type="EMBL" id="JBDXSU010000001">
    <property type="protein sequence ID" value="MFB5189046.1"/>
    <property type="molecule type" value="Genomic_DNA"/>
</dbReference>
<dbReference type="Pfam" id="PF14359">
    <property type="entry name" value="DUF4406"/>
    <property type="match status" value="1"/>
</dbReference>
<evidence type="ECO:0000313" key="1">
    <source>
        <dbReference type="EMBL" id="MFB5189046.1"/>
    </source>
</evidence>
<name>A0ABV5AAD3_9BACL</name>
<reference evidence="1 2" key="1">
    <citation type="journal article" date="2024" name="Int. J. Mol. Sci.">
        <title>Exploration of Alicyclobacillus spp. Genome in Search of Antibiotic Resistance.</title>
        <authorList>
            <person name="Bucka-Kolendo J."/>
            <person name="Kiousi D.E."/>
            <person name="Dekowska A."/>
            <person name="Mikolajczuk-Szczyrba A."/>
            <person name="Karadedos D.M."/>
            <person name="Michael P."/>
            <person name="Galanis A."/>
            <person name="Sokolowska B."/>
        </authorList>
    </citation>
    <scope>NUCLEOTIDE SEQUENCE [LARGE SCALE GENOMIC DNA]</scope>
    <source>
        <strain evidence="1 2">KKP 3000</strain>
    </source>
</reference>
<sequence>MRIYLSGPMSGLPKYNRDLFAEAARVLRSVGHEVFTLGEIRIDNGTWQQYMRSALKGMMDCDKMLLLPGWSKSRGASIEYNLALKLEMPTQTLFEWLAFSEEGRAMWGESYDRIVRLLEQLQGYAGASAGERKPECIDVGSM</sequence>
<gene>
    <name evidence="1" type="ORF">KKP3000_001486</name>
</gene>
<keyword evidence="2" id="KW-1185">Reference proteome</keyword>
<dbReference type="Proteomes" id="UP001579974">
    <property type="component" value="Unassembled WGS sequence"/>
</dbReference>
<comment type="caution">
    <text evidence="1">The sequence shown here is derived from an EMBL/GenBank/DDBJ whole genome shotgun (WGS) entry which is preliminary data.</text>
</comment>
<accession>A0ABV5AAD3</accession>
<dbReference type="InterPro" id="IPR025518">
    <property type="entry name" value="DUF4406"/>
</dbReference>
<dbReference type="Gene3D" id="3.40.50.450">
    <property type="match status" value="1"/>
</dbReference>
<dbReference type="RefSeq" id="WP_275475866.1">
    <property type="nucleotide sequence ID" value="NZ_CP162940.1"/>
</dbReference>
<organism evidence="1 2">
    <name type="scientific">Alicyclobacillus fastidiosus</name>
    <dbReference type="NCBI Taxonomy" id="392011"/>
    <lineage>
        <taxon>Bacteria</taxon>
        <taxon>Bacillati</taxon>
        <taxon>Bacillota</taxon>
        <taxon>Bacilli</taxon>
        <taxon>Bacillales</taxon>
        <taxon>Alicyclobacillaceae</taxon>
        <taxon>Alicyclobacillus</taxon>
    </lineage>
</organism>
<proteinExistence type="predicted"/>
<dbReference type="SUPFAM" id="SSF52309">
    <property type="entry name" value="N-(deoxy)ribosyltransferase-like"/>
    <property type="match status" value="1"/>
</dbReference>
<protein>
    <submittedName>
        <fullName evidence="1">DUF4406 domain-containing protein</fullName>
    </submittedName>
</protein>